<dbReference type="PANTHER" id="PTHR11475">
    <property type="entry name" value="OXIDASE/PEROXIDASE"/>
    <property type="match status" value="1"/>
</dbReference>
<dbReference type="GO" id="GO:0004601">
    <property type="term" value="F:peroxidase activity"/>
    <property type="evidence" value="ECO:0007669"/>
    <property type="project" value="UniProtKB-KW"/>
</dbReference>
<dbReference type="Gene3D" id="1.10.640.10">
    <property type="entry name" value="Haem peroxidase domain superfamily, animal type"/>
    <property type="match status" value="1"/>
</dbReference>
<dbReference type="InterPro" id="IPR019791">
    <property type="entry name" value="Haem_peroxidase_animal"/>
</dbReference>
<sequence length="284" mass="32496">MHDSTESLRLDTYSKVFRYWLFQELFLGGRNRTRLRDLFFKPYLLFENFDEICINLVTGFSDKDRSQEYDSFITEEVTNHLFETQEGPMQGFDLVALNLQRGRDHAIPPYNDYRELCGLHRITRFDDPVLGAAGPVLAQVYDHPDDIELFSGGVSERSAFGGVVGETFNCLITRQMRSLKFGDRYFFTHERGNQGFNNAQLFEIHKYTLSHFMCETTGMAQIQVDAFRKPGYDVDDDNGGSDDDGGGGDDSDDDGDDDDDDNDDDDEDDDDDDDDNDDDDDDDD</sequence>
<dbReference type="EMBL" id="BMAT01008356">
    <property type="protein sequence ID" value="GFR82952.1"/>
    <property type="molecule type" value="Genomic_DNA"/>
</dbReference>
<dbReference type="AlphaFoldDB" id="A0AAV4GC08"/>
<accession>A0AAV4GC08</accession>
<keyword evidence="3" id="KW-1185">Reference proteome</keyword>
<dbReference type="InterPro" id="IPR016024">
    <property type="entry name" value="ARM-type_fold"/>
</dbReference>
<evidence type="ECO:0000313" key="3">
    <source>
        <dbReference type="Proteomes" id="UP000762676"/>
    </source>
</evidence>
<protein>
    <submittedName>
        <fullName evidence="2">Chorion peroxidase-like</fullName>
    </submittedName>
</protein>
<dbReference type="GO" id="GO:0020037">
    <property type="term" value="F:heme binding"/>
    <property type="evidence" value="ECO:0007669"/>
    <property type="project" value="InterPro"/>
</dbReference>
<dbReference type="Pfam" id="PF03098">
    <property type="entry name" value="An_peroxidase"/>
    <property type="match status" value="1"/>
</dbReference>
<dbReference type="PROSITE" id="PS50292">
    <property type="entry name" value="PEROXIDASE_3"/>
    <property type="match status" value="1"/>
</dbReference>
<organism evidence="2 3">
    <name type="scientific">Elysia marginata</name>
    <dbReference type="NCBI Taxonomy" id="1093978"/>
    <lineage>
        <taxon>Eukaryota</taxon>
        <taxon>Metazoa</taxon>
        <taxon>Spiralia</taxon>
        <taxon>Lophotrochozoa</taxon>
        <taxon>Mollusca</taxon>
        <taxon>Gastropoda</taxon>
        <taxon>Heterobranchia</taxon>
        <taxon>Euthyneura</taxon>
        <taxon>Panpulmonata</taxon>
        <taxon>Sacoglossa</taxon>
        <taxon>Placobranchoidea</taxon>
        <taxon>Plakobranchidae</taxon>
        <taxon>Elysia</taxon>
    </lineage>
</organism>
<dbReference type="Proteomes" id="UP000762676">
    <property type="component" value="Unassembled WGS sequence"/>
</dbReference>
<evidence type="ECO:0000313" key="2">
    <source>
        <dbReference type="EMBL" id="GFR82952.1"/>
    </source>
</evidence>
<name>A0AAV4GC08_9GAST</name>
<proteinExistence type="predicted"/>
<dbReference type="PANTHER" id="PTHR11475:SF106">
    <property type="entry name" value="CURLY SU"/>
    <property type="match status" value="1"/>
</dbReference>
<dbReference type="SUPFAM" id="SSF48113">
    <property type="entry name" value="Heme-dependent peroxidases"/>
    <property type="match status" value="1"/>
</dbReference>
<dbReference type="SUPFAM" id="SSF48371">
    <property type="entry name" value="ARM repeat"/>
    <property type="match status" value="1"/>
</dbReference>
<feature type="compositionally biased region" description="Acidic residues" evidence="1">
    <location>
        <begin position="233"/>
        <end position="284"/>
    </location>
</feature>
<dbReference type="GO" id="GO:0006979">
    <property type="term" value="P:response to oxidative stress"/>
    <property type="evidence" value="ECO:0007669"/>
    <property type="project" value="InterPro"/>
</dbReference>
<reference evidence="2 3" key="1">
    <citation type="journal article" date="2021" name="Elife">
        <title>Chloroplast acquisition without the gene transfer in kleptoplastic sea slugs, Plakobranchus ocellatus.</title>
        <authorList>
            <person name="Maeda T."/>
            <person name="Takahashi S."/>
            <person name="Yoshida T."/>
            <person name="Shimamura S."/>
            <person name="Takaki Y."/>
            <person name="Nagai Y."/>
            <person name="Toyoda A."/>
            <person name="Suzuki Y."/>
            <person name="Arimoto A."/>
            <person name="Ishii H."/>
            <person name="Satoh N."/>
            <person name="Nishiyama T."/>
            <person name="Hasebe M."/>
            <person name="Maruyama T."/>
            <person name="Minagawa J."/>
            <person name="Obokata J."/>
            <person name="Shigenobu S."/>
        </authorList>
    </citation>
    <scope>NUCLEOTIDE SEQUENCE [LARGE SCALE GENOMIC DNA]</scope>
</reference>
<feature type="region of interest" description="Disordered" evidence="1">
    <location>
        <begin position="230"/>
        <end position="284"/>
    </location>
</feature>
<comment type="caution">
    <text evidence="2">The sequence shown here is derived from an EMBL/GenBank/DDBJ whole genome shotgun (WGS) entry which is preliminary data.</text>
</comment>
<keyword evidence="2" id="KW-0560">Oxidoreductase</keyword>
<dbReference type="InterPro" id="IPR037120">
    <property type="entry name" value="Haem_peroxidase_sf_animal"/>
</dbReference>
<dbReference type="InterPro" id="IPR010255">
    <property type="entry name" value="Haem_peroxidase_sf"/>
</dbReference>
<gene>
    <name evidence="2" type="ORF">ElyMa_004111400</name>
</gene>
<keyword evidence="2" id="KW-0575">Peroxidase</keyword>
<evidence type="ECO:0000256" key="1">
    <source>
        <dbReference type="SAM" id="MobiDB-lite"/>
    </source>
</evidence>